<gene>
    <name evidence="3" type="ORF">J8380_15275</name>
</gene>
<protein>
    <submittedName>
        <fullName evidence="3">DUF262 domain-containing protein</fullName>
    </submittedName>
</protein>
<evidence type="ECO:0000259" key="2">
    <source>
        <dbReference type="Pfam" id="PF03235"/>
    </source>
</evidence>
<sequence length="450" mass="51453">MSEVDQKVDARIEPETDSAGLEKETDASDLPAPEQPFDPAKIDIVTQPRSIPVLLSRLKHGEMDLSPDFQRHANLWGDDRKTSLIESILLKIPIPSLYVSEDKDGNYAVVDGLQRMSAIAHFVDVDALNDALGTTLKPLALNAKGLRSFQDLKGKTFNELERPLQRRILETELMVHVIRSGTPGAVKFNIFSRINEGGLPLTAQEIRNAIYPGRWRDEIRKLVESDEFKQATEGKIQAKRMEDMELMLRAVAIHHQREPRPNDQNLEDYLNAFVEKECQHWDDAKWKIVQVHIRAALFIAPIVFDEYVFRKYYRENEKRKPINRGLFEAQVGILSRYDINQLNILISKKNEILNEFSDLFPFSSLNKPLITSDDFMSFSFDLSNDELDAAIASIEDDNGGESSHYLLIKLSFRKAITFVTSKGWASNKRVEAMQYIFDQALRDDKETNNA</sequence>
<organism evidence="3 4">
    <name type="scientific">Candidatus Thiothrix anitrata</name>
    <dbReference type="NCBI Taxonomy" id="2823902"/>
    <lineage>
        <taxon>Bacteria</taxon>
        <taxon>Pseudomonadati</taxon>
        <taxon>Pseudomonadota</taxon>
        <taxon>Gammaproteobacteria</taxon>
        <taxon>Thiotrichales</taxon>
        <taxon>Thiotrichaceae</taxon>
        <taxon>Thiothrix</taxon>
    </lineage>
</organism>
<dbReference type="InterPro" id="IPR004919">
    <property type="entry name" value="GmrSD_N"/>
</dbReference>
<dbReference type="Pfam" id="PF03235">
    <property type="entry name" value="GmrSD_N"/>
    <property type="match status" value="1"/>
</dbReference>
<dbReference type="PANTHER" id="PTHR39639:SF1">
    <property type="entry name" value="DUF262 DOMAIN-CONTAINING PROTEIN"/>
    <property type="match status" value="1"/>
</dbReference>
<keyword evidence="4" id="KW-1185">Reference proteome</keyword>
<dbReference type="PANTHER" id="PTHR39639">
    <property type="entry name" value="CHROMOSOME 16, WHOLE GENOME SHOTGUN SEQUENCE"/>
    <property type="match status" value="1"/>
</dbReference>
<feature type="domain" description="GmrSD restriction endonucleases N-terminal" evidence="2">
    <location>
        <begin position="61"/>
        <end position="211"/>
    </location>
</feature>
<feature type="compositionally biased region" description="Basic and acidic residues" evidence="1">
    <location>
        <begin position="1"/>
        <end position="26"/>
    </location>
</feature>
<feature type="region of interest" description="Disordered" evidence="1">
    <location>
        <begin position="1"/>
        <end position="39"/>
    </location>
</feature>
<proteinExistence type="predicted"/>
<dbReference type="EMBL" id="CP072800">
    <property type="protein sequence ID" value="QTR49577.1"/>
    <property type="molecule type" value="Genomic_DNA"/>
</dbReference>
<dbReference type="RefSeq" id="WP_210226417.1">
    <property type="nucleotide sequence ID" value="NZ_CP072800.1"/>
</dbReference>
<evidence type="ECO:0000256" key="1">
    <source>
        <dbReference type="SAM" id="MobiDB-lite"/>
    </source>
</evidence>
<evidence type="ECO:0000313" key="4">
    <source>
        <dbReference type="Proteomes" id="UP000672027"/>
    </source>
</evidence>
<dbReference type="Proteomes" id="UP000672027">
    <property type="component" value="Chromosome"/>
</dbReference>
<name>A0ABX7X2S2_9GAMM</name>
<evidence type="ECO:0000313" key="3">
    <source>
        <dbReference type="EMBL" id="QTR49577.1"/>
    </source>
</evidence>
<accession>A0ABX7X2S2</accession>
<reference evidence="3 4" key="1">
    <citation type="submission" date="2021-04" db="EMBL/GenBank/DDBJ databases">
        <title>Genomics, taxonomy and metabolism of representatives of sulfur bacteria of the genus Thiothrix: Thiothrix fructosivorans QT, Thiothrix unzii A1T and three new species, Thiothrix subterranea sp. nov., Thiothrix litoralis sp. nov. and 'Candidatus Thiothrix anitrata' sp. nov.</title>
        <authorList>
            <person name="Ravin N.V."/>
            <person name="Smolyakov D."/>
            <person name="Rudenko T.S."/>
            <person name="Mardanov A.V."/>
            <person name="Beletsky A.V."/>
            <person name="Markov N.D."/>
            <person name="Fomenkov A.I."/>
            <person name="Roberts R.J."/>
            <person name="Karnachuk O.V."/>
            <person name="Novikov A."/>
            <person name="Grabovich M.Y."/>
        </authorList>
    </citation>
    <scope>NUCLEOTIDE SEQUENCE [LARGE SCALE GENOMIC DNA]</scope>
    <source>
        <strain evidence="3 4">A52</strain>
    </source>
</reference>